<dbReference type="HAMAP" id="MF_00109">
    <property type="entry name" value="Shikimate_kinase"/>
    <property type="match status" value="1"/>
</dbReference>
<keyword evidence="4 11" id="KW-0028">Amino-acid biosynthesis</keyword>
<feature type="binding site" evidence="11">
    <location>
        <begin position="12"/>
        <end position="17"/>
    </location>
    <ligand>
        <name>ATP</name>
        <dbReference type="ChEBI" id="CHEBI:30616"/>
    </ligand>
</feature>
<dbReference type="PANTHER" id="PTHR21087">
    <property type="entry name" value="SHIKIMATE KINASE"/>
    <property type="match status" value="1"/>
</dbReference>
<keyword evidence="14" id="KW-1185">Reference proteome</keyword>
<comment type="cofactor">
    <cofactor evidence="11">
        <name>Mg(2+)</name>
        <dbReference type="ChEBI" id="CHEBI:18420"/>
    </cofactor>
    <text evidence="11">Binds 1 Mg(2+) ion per subunit.</text>
</comment>
<dbReference type="InterPro" id="IPR023000">
    <property type="entry name" value="Shikimate_kinase_CS"/>
</dbReference>
<evidence type="ECO:0000256" key="9">
    <source>
        <dbReference type="ARBA" id="ARBA00023141"/>
    </source>
</evidence>
<comment type="similarity">
    <text evidence="2 11">Belongs to the shikimate kinase family.</text>
</comment>
<feature type="binding site" evidence="11">
    <location>
        <position position="16"/>
    </location>
    <ligand>
        <name>Mg(2+)</name>
        <dbReference type="ChEBI" id="CHEBI:18420"/>
    </ligand>
</feature>
<comment type="pathway">
    <text evidence="1 11">Metabolic intermediate biosynthesis; chorismate biosynthesis; chorismate from D-erythrose 4-phosphate and phosphoenolpyruvate: step 5/7.</text>
</comment>
<keyword evidence="6 11" id="KW-0547">Nucleotide-binding</keyword>
<dbReference type="GO" id="GO:0005524">
    <property type="term" value="F:ATP binding"/>
    <property type="evidence" value="ECO:0007669"/>
    <property type="project" value="UniProtKB-UniRule"/>
</dbReference>
<accession>A0AAW9HVY9</accession>
<dbReference type="GO" id="GO:0009073">
    <property type="term" value="P:aromatic amino acid family biosynthetic process"/>
    <property type="evidence" value="ECO:0007669"/>
    <property type="project" value="UniProtKB-KW"/>
</dbReference>
<dbReference type="InterPro" id="IPR031322">
    <property type="entry name" value="Shikimate/glucono_kinase"/>
</dbReference>
<comment type="catalytic activity">
    <reaction evidence="10 11">
        <text>shikimate + ATP = 3-phosphoshikimate + ADP + H(+)</text>
        <dbReference type="Rhea" id="RHEA:13121"/>
        <dbReference type="ChEBI" id="CHEBI:15378"/>
        <dbReference type="ChEBI" id="CHEBI:30616"/>
        <dbReference type="ChEBI" id="CHEBI:36208"/>
        <dbReference type="ChEBI" id="CHEBI:145989"/>
        <dbReference type="ChEBI" id="CHEBI:456216"/>
        <dbReference type="EC" id="2.7.1.71"/>
    </reaction>
</comment>
<dbReference type="Gene3D" id="3.40.50.300">
    <property type="entry name" value="P-loop containing nucleotide triphosphate hydrolases"/>
    <property type="match status" value="1"/>
</dbReference>
<dbReference type="PROSITE" id="PS01128">
    <property type="entry name" value="SHIKIMATE_KINASE"/>
    <property type="match status" value="1"/>
</dbReference>
<dbReference type="GO" id="GO:0009423">
    <property type="term" value="P:chorismate biosynthetic process"/>
    <property type="evidence" value="ECO:0007669"/>
    <property type="project" value="UniProtKB-UniRule"/>
</dbReference>
<feature type="binding site" evidence="11">
    <location>
        <position position="80"/>
    </location>
    <ligand>
        <name>substrate</name>
    </ligand>
</feature>
<evidence type="ECO:0000313" key="13">
    <source>
        <dbReference type="EMBL" id="MDY5154512.1"/>
    </source>
</evidence>
<feature type="binding site" evidence="11">
    <location>
        <position position="118"/>
    </location>
    <ligand>
        <name>ATP</name>
        <dbReference type="ChEBI" id="CHEBI:30616"/>
    </ligand>
</feature>
<evidence type="ECO:0000256" key="8">
    <source>
        <dbReference type="ARBA" id="ARBA00022840"/>
    </source>
</evidence>
<evidence type="ECO:0000256" key="2">
    <source>
        <dbReference type="ARBA" id="ARBA00006997"/>
    </source>
</evidence>
<keyword evidence="8 11" id="KW-0067">ATP-binding</keyword>
<feature type="binding site" evidence="11">
    <location>
        <position position="58"/>
    </location>
    <ligand>
        <name>substrate</name>
    </ligand>
</feature>
<evidence type="ECO:0000313" key="15">
    <source>
        <dbReference type="Proteomes" id="UP001281731"/>
    </source>
</evidence>
<dbReference type="EMBL" id="JAWNGA010000007">
    <property type="protein sequence ID" value="MDY5133077.1"/>
    <property type="molecule type" value="Genomic_DNA"/>
</dbReference>
<dbReference type="GO" id="GO:0008652">
    <property type="term" value="P:amino acid biosynthetic process"/>
    <property type="evidence" value="ECO:0007669"/>
    <property type="project" value="UniProtKB-KW"/>
</dbReference>
<dbReference type="AlphaFoldDB" id="A0AAW9HVY9"/>
<feature type="binding site" evidence="11">
    <location>
        <position position="136"/>
    </location>
    <ligand>
        <name>substrate</name>
    </ligand>
</feature>
<evidence type="ECO:0000256" key="3">
    <source>
        <dbReference type="ARBA" id="ARBA00012154"/>
    </source>
</evidence>
<dbReference type="EMBL" id="JAWNGC010000002">
    <property type="protein sequence ID" value="MDY5154512.1"/>
    <property type="molecule type" value="Genomic_DNA"/>
</dbReference>
<dbReference type="SUPFAM" id="SSF52540">
    <property type="entry name" value="P-loop containing nucleoside triphosphate hydrolases"/>
    <property type="match status" value="1"/>
</dbReference>
<keyword evidence="11" id="KW-0963">Cytoplasm</keyword>
<dbReference type="PANTHER" id="PTHR21087:SF16">
    <property type="entry name" value="SHIKIMATE KINASE 1, CHLOROPLASTIC"/>
    <property type="match status" value="1"/>
</dbReference>
<keyword evidence="11" id="KW-0460">Magnesium</keyword>
<dbReference type="CDD" id="cd00464">
    <property type="entry name" value="SK"/>
    <property type="match status" value="1"/>
</dbReference>
<evidence type="ECO:0000256" key="6">
    <source>
        <dbReference type="ARBA" id="ARBA00022741"/>
    </source>
</evidence>
<evidence type="ECO:0000256" key="7">
    <source>
        <dbReference type="ARBA" id="ARBA00022777"/>
    </source>
</evidence>
<dbReference type="EC" id="2.7.1.71" evidence="3 11"/>
<dbReference type="PRINTS" id="PR01100">
    <property type="entry name" value="SHIKIMTKNASE"/>
</dbReference>
<comment type="function">
    <text evidence="11">Catalyzes the specific phosphorylation of the 3-hydroxyl group of shikimic acid using ATP as a cosubstrate.</text>
</comment>
<evidence type="ECO:0000313" key="12">
    <source>
        <dbReference type="EMBL" id="MDY5133077.1"/>
    </source>
</evidence>
<organism evidence="13 15">
    <name type="scientific">Actinotignum urinale</name>
    <dbReference type="NCBI Taxonomy" id="190146"/>
    <lineage>
        <taxon>Bacteria</taxon>
        <taxon>Bacillati</taxon>
        <taxon>Actinomycetota</taxon>
        <taxon>Actinomycetes</taxon>
        <taxon>Actinomycetales</taxon>
        <taxon>Actinomycetaceae</taxon>
        <taxon>Actinotignum</taxon>
    </lineage>
</organism>
<protein>
    <recommendedName>
        <fullName evidence="3 11">Shikimate kinase</fullName>
        <shortName evidence="11">SK</shortName>
        <ecNumber evidence="3 11">2.7.1.71</ecNumber>
    </recommendedName>
</protein>
<evidence type="ECO:0000256" key="4">
    <source>
        <dbReference type="ARBA" id="ARBA00022605"/>
    </source>
</evidence>
<keyword evidence="9 11" id="KW-0057">Aromatic amino acid biosynthesis</keyword>
<feature type="binding site" evidence="11">
    <location>
        <position position="34"/>
    </location>
    <ligand>
        <name>substrate</name>
    </ligand>
</feature>
<evidence type="ECO:0000313" key="14">
    <source>
        <dbReference type="Proteomes" id="UP001275049"/>
    </source>
</evidence>
<evidence type="ECO:0000256" key="1">
    <source>
        <dbReference type="ARBA" id="ARBA00004842"/>
    </source>
</evidence>
<comment type="caution">
    <text evidence="11">Lacks conserved residue(s) required for the propagation of feature annotation.</text>
</comment>
<proteinExistence type="inferred from homology"/>
<dbReference type="InterPro" id="IPR027417">
    <property type="entry name" value="P-loop_NTPase"/>
</dbReference>
<keyword evidence="7 11" id="KW-0418">Kinase</keyword>
<dbReference type="RefSeq" id="WP_022866716.1">
    <property type="nucleotide sequence ID" value="NZ_CAMYCL010000040.1"/>
</dbReference>
<comment type="caution">
    <text evidence="13">The sequence shown here is derived from an EMBL/GenBank/DDBJ whole genome shotgun (WGS) entry which is preliminary data.</text>
</comment>
<sequence length="169" mass="18709">MSVRAVLVGMPGVGKSTVGKLLAKELGVPFADSDDLVEKHAGKKIPEIFAESGEKVFRTLEADVIEHSLINFHGVLSLGGGAVLNSETRKRLRRHPVFLIEASLDVLTKRITNSRTVRPLLVHNPRASLEKLSRERNHLYRSVARETVHSDGGAPIRVVRKIMRLLPQE</sequence>
<dbReference type="Proteomes" id="UP001275049">
    <property type="component" value="Unassembled WGS sequence"/>
</dbReference>
<dbReference type="InterPro" id="IPR000623">
    <property type="entry name" value="Shikimate_kinase/TSH1"/>
</dbReference>
<dbReference type="Pfam" id="PF01202">
    <property type="entry name" value="SKI"/>
    <property type="match status" value="1"/>
</dbReference>
<dbReference type="GO" id="GO:0005829">
    <property type="term" value="C:cytosol"/>
    <property type="evidence" value="ECO:0007669"/>
    <property type="project" value="TreeGrafter"/>
</dbReference>
<gene>
    <name evidence="11" type="primary">aroK</name>
    <name evidence="13" type="ORF">R6G80_02070</name>
    <name evidence="12" type="ORF">R6G86_04880</name>
</gene>
<dbReference type="GO" id="GO:0004765">
    <property type="term" value="F:shikimate kinase activity"/>
    <property type="evidence" value="ECO:0007669"/>
    <property type="project" value="UniProtKB-UniRule"/>
</dbReference>
<evidence type="ECO:0000256" key="10">
    <source>
        <dbReference type="ARBA" id="ARBA00048567"/>
    </source>
</evidence>
<evidence type="ECO:0000256" key="11">
    <source>
        <dbReference type="HAMAP-Rule" id="MF_00109"/>
    </source>
</evidence>
<dbReference type="Proteomes" id="UP001281731">
    <property type="component" value="Unassembled WGS sequence"/>
</dbReference>
<reference evidence="13 14" key="1">
    <citation type="submission" date="2023-10" db="EMBL/GenBank/DDBJ databases">
        <title>Whole Genome based description of the genera Actinobaculum and Actinotignum reveals a complex phylogenetic relationship within the species included in the genus Actinotignum.</title>
        <authorList>
            <person name="Jensen C.S."/>
            <person name="Dargis R."/>
            <person name="Kemp M."/>
            <person name="Christensen J.J."/>
        </authorList>
    </citation>
    <scope>NUCLEOTIDE SEQUENCE</scope>
    <source>
        <strain evidence="13">SLA_B511</strain>
        <strain evidence="12 14">SLA_B974</strain>
    </source>
</reference>
<evidence type="ECO:0000256" key="5">
    <source>
        <dbReference type="ARBA" id="ARBA00022679"/>
    </source>
</evidence>
<keyword evidence="5 11" id="KW-0808">Transferase</keyword>
<keyword evidence="11" id="KW-0479">Metal-binding</keyword>
<comment type="subunit">
    <text evidence="11">Monomer.</text>
</comment>
<comment type="subcellular location">
    <subcellularLocation>
        <location evidence="11">Cytoplasm</location>
    </subcellularLocation>
</comment>
<name>A0AAW9HVY9_9ACTO</name>
<dbReference type="GO" id="GO:0000287">
    <property type="term" value="F:magnesium ion binding"/>
    <property type="evidence" value="ECO:0007669"/>
    <property type="project" value="UniProtKB-UniRule"/>
</dbReference>